<proteinExistence type="predicted"/>
<keyword evidence="1" id="KW-1133">Transmembrane helix</keyword>
<evidence type="ECO:0000256" key="1">
    <source>
        <dbReference type="SAM" id="Phobius"/>
    </source>
</evidence>
<dbReference type="RefSeq" id="WP_204463688.1">
    <property type="nucleotide sequence ID" value="NZ_JAFBCV010000001.1"/>
</dbReference>
<feature type="transmembrane region" description="Helical" evidence="1">
    <location>
        <begin position="7"/>
        <end position="28"/>
    </location>
</feature>
<name>A0ABS2SN45_9BACI</name>
<reference evidence="2" key="1">
    <citation type="submission" date="2021-01" db="EMBL/GenBank/DDBJ databases">
        <title>Genomic Encyclopedia of Type Strains, Phase IV (KMG-IV): sequencing the most valuable type-strain genomes for metagenomic binning, comparative biology and taxonomic classification.</title>
        <authorList>
            <person name="Goeker M."/>
        </authorList>
    </citation>
    <scope>NUCLEOTIDE SEQUENCE</scope>
    <source>
        <strain evidence="2">DSM 21943</strain>
    </source>
</reference>
<gene>
    <name evidence="2" type="ORF">JOC54_000177</name>
</gene>
<sequence length="89" mass="10625">MFNTEGWIITLLLIGFTAMRSWIIYYIAYQSTDARILFLMMLVFIVIDCYHVLFNSRVERLGKTRIPLMRNVIDTNFIVGFLFYLIFIN</sequence>
<dbReference type="Proteomes" id="UP001179280">
    <property type="component" value="Unassembled WGS sequence"/>
</dbReference>
<keyword evidence="1" id="KW-0472">Membrane</keyword>
<evidence type="ECO:0000313" key="3">
    <source>
        <dbReference type="Proteomes" id="UP001179280"/>
    </source>
</evidence>
<evidence type="ECO:0000313" key="2">
    <source>
        <dbReference type="EMBL" id="MBM7836946.1"/>
    </source>
</evidence>
<dbReference type="EMBL" id="JAFBCV010000001">
    <property type="protein sequence ID" value="MBM7836946.1"/>
    <property type="molecule type" value="Genomic_DNA"/>
</dbReference>
<feature type="transmembrane region" description="Helical" evidence="1">
    <location>
        <begin position="68"/>
        <end position="88"/>
    </location>
</feature>
<feature type="transmembrane region" description="Helical" evidence="1">
    <location>
        <begin position="34"/>
        <end position="56"/>
    </location>
</feature>
<organism evidence="2 3">
    <name type="scientific">Shouchella xiaoxiensis</name>
    <dbReference type="NCBI Taxonomy" id="766895"/>
    <lineage>
        <taxon>Bacteria</taxon>
        <taxon>Bacillati</taxon>
        <taxon>Bacillota</taxon>
        <taxon>Bacilli</taxon>
        <taxon>Bacillales</taxon>
        <taxon>Bacillaceae</taxon>
        <taxon>Shouchella</taxon>
    </lineage>
</organism>
<keyword evidence="1" id="KW-0812">Transmembrane</keyword>
<accession>A0ABS2SN45</accession>
<keyword evidence="3" id="KW-1185">Reference proteome</keyword>
<protein>
    <submittedName>
        <fullName evidence="2">Uncharacterized protein</fullName>
    </submittedName>
</protein>
<comment type="caution">
    <text evidence="2">The sequence shown here is derived from an EMBL/GenBank/DDBJ whole genome shotgun (WGS) entry which is preliminary data.</text>
</comment>